<dbReference type="GO" id="GO:0046872">
    <property type="term" value="F:metal ion binding"/>
    <property type="evidence" value="ECO:0007669"/>
    <property type="project" value="UniProtKB-KW"/>
</dbReference>
<protein>
    <recommendedName>
        <fullName evidence="3">DDE Tnp4 domain-containing protein</fullName>
    </recommendedName>
</protein>
<reference evidence="5" key="1">
    <citation type="submission" date="2015-06" db="EMBL/GenBank/DDBJ databases">
        <title>Expansion of signal transduction pathways in fungi by whole-genome duplication.</title>
        <authorList>
            <consortium name="DOE Joint Genome Institute"/>
            <person name="Corrochano L.M."/>
            <person name="Kuo A."/>
            <person name="Marcet-Houben M."/>
            <person name="Polaino S."/>
            <person name="Salamov A."/>
            <person name="Villalobos J.M."/>
            <person name="Alvarez M.I."/>
            <person name="Avalos J."/>
            <person name="Benito E.P."/>
            <person name="Benoit I."/>
            <person name="Burger G."/>
            <person name="Camino L.P."/>
            <person name="Canovas D."/>
            <person name="Cerda-Olmedo E."/>
            <person name="Cheng J.-F."/>
            <person name="Dominguez A."/>
            <person name="Elias M."/>
            <person name="Eslava A.P."/>
            <person name="Glaser F."/>
            <person name="Grimwood J."/>
            <person name="Gutierrez G."/>
            <person name="Heitman J."/>
            <person name="Henrissat B."/>
            <person name="Iturriaga E.A."/>
            <person name="Lang B.F."/>
            <person name="Lavin J.L."/>
            <person name="Lee S."/>
            <person name="Li W."/>
            <person name="Lindquist E."/>
            <person name="Lopez-Garcia S."/>
            <person name="Luque E.M."/>
            <person name="Marcos A.T."/>
            <person name="Martin J."/>
            <person name="McCluskey K."/>
            <person name="Medina H.R."/>
            <person name="Miralles-Duran A."/>
            <person name="Miyazaki A."/>
            <person name="Munoz-Torres E."/>
            <person name="Oguiza J.A."/>
            <person name="Ohm R."/>
            <person name="Olmedo M."/>
            <person name="Orejas M."/>
            <person name="Ortiz-Castellanos L."/>
            <person name="Pisabarro A.G."/>
            <person name="Rodriguez-Romero J."/>
            <person name="Ruiz-Herrera J."/>
            <person name="Ruiz-Vazquez R."/>
            <person name="Sanz C."/>
            <person name="Schackwitz W."/>
            <person name="Schmutz J."/>
            <person name="Shahriari M."/>
            <person name="Shelest E."/>
            <person name="Silva-Franco F."/>
            <person name="Soanes D."/>
            <person name="Syed K."/>
            <person name="Tagua V.G."/>
            <person name="Talbot N.J."/>
            <person name="Thon M."/>
            <person name="De vries R.P."/>
            <person name="Wiebenga A."/>
            <person name="Yadav J.S."/>
            <person name="Braun E.L."/>
            <person name="Baker S."/>
            <person name="Garre V."/>
            <person name="Horwitz B."/>
            <person name="Torres-Martinez S."/>
            <person name="Idnurm A."/>
            <person name="Herrera-Estrella A."/>
            <person name="Gabaldon T."/>
            <person name="Grigoriev I.V."/>
        </authorList>
    </citation>
    <scope>NUCLEOTIDE SEQUENCE [LARGE SCALE GENOMIC DNA]</scope>
    <source>
        <strain evidence="5">NRRL 1555(-)</strain>
    </source>
</reference>
<dbReference type="InParanoid" id="A0A162TNE5"/>
<accession>A0A162TNE5</accession>
<evidence type="ECO:0000259" key="3">
    <source>
        <dbReference type="Pfam" id="PF13359"/>
    </source>
</evidence>
<dbReference type="AlphaFoldDB" id="A0A162TNE5"/>
<comment type="cofactor">
    <cofactor evidence="1">
        <name>a divalent metal cation</name>
        <dbReference type="ChEBI" id="CHEBI:60240"/>
    </cofactor>
</comment>
<evidence type="ECO:0000256" key="2">
    <source>
        <dbReference type="ARBA" id="ARBA00022723"/>
    </source>
</evidence>
<evidence type="ECO:0000313" key="4">
    <source>
        <dbReference type="EMBL" id="OAD68543.1"/>
    </source>
</evidence>
<dbReference type="VEuPathDB" id="FungiDB:PHYBLDRAFT_63544"/>
<dbReference type="InterPro" id="IPR027806">
    <property type="entry name" value="HARBI1_dom"/>
</dbReference>
<evidence type="ECO:0000256" key="1">
    <source>
        <dbReference type="ARBA" id="ARBA00001968"/>
    </source>
</evidence>
<dbReference type="Proteomes" id="UP000077315">
    <property type="component" value="Unassembled WGS sequence"/>
</dbReference>
<dbReference type="Pfam" id="PF13359">
    <property type="entry name" value="DDE_Tnp_4"/>
    <property type="match status" value="1"/>
</dbReference>
<dbReference type="GeneID" id="29002042"/>
<sequence length="164" mass="19084">MKEEIDEIIIYNYKKKKILEGKAHFSNDQYLLGDLVYTPLIEIVSGYKKPPNGTLSANNVLFNQLHANLYVQTEHCIGILKSRFELLKGLHTSVYDKYNIEKIEYWIRCCCVLHNLLLDCGDDTFVEDSVRNTATSRNNERLESRTSSELGKNKRERIKQIIIQ</sequence>
<organism evidence="4 5">
    <name type="scientific">Phycomyces blakesleeanus (strain ATCC 8743b / DSM 1359 / FGSC 10004 / NBRC 33097 / NRRL 1555)</name>
    <dbReference type="NCBI Taxonomy" id="763407"/>
    <lineage>
        <taxon>Eukaryota</taxon>
        <taxon>Fungi</taxon>
        <taxon>Fungi incertae sedis</taxon>
        <taxon>Mucoromycota</taxon>
        <taxon>Mucoromycotina</taxon>
        <taxon>Mucoromycetes</taxon>
        <taxon>Mucorales</taxon>
        <taxon>Phycomycetaceae</taxon>
        <taxon>Phycomyces</taxon>
    </lineage>
</organism>
<proteinExistence type="predicted"/>
<dbReference type="RefSeq" id="XP_018286583.1">
    <property type="nucleotide sequence ID" value="XM_018441136.1"/>
</dbReference>
<keyword evidence="5" id="KW-1185">Reference proteome</keyword>
<evidence type="ECO:0000313" key="5">
    <source>
        <dbReference type="Proteomes" id="UP000077315"/>
    </source>
</evidence>
<dbReference type="EMBL" id="KV440994">
    <property type="protein sequence ID" value="OAD68543.1"/>
    <property type="molecule type" value="Genomic_DNA"/>
</dbReference>
<dbReference type="OrthoDB" id="2649667at2759"/>
<dbReference type="STRING" id="763407.A0A162TNE5"/>
<keyword evidence="2" id="KW-0479">Metal-binding</keyword>
<name>A0A162TNE5_PHYB8</name>
<gene>
    <name evidence="4" type="ORF">PHYBLDRAFT_63544</name>
</gene>
<feature type="domain" description="DDE Tnp4" evidence="3">
    <location>
        <begin position="20"/>
        <end position="115"/>
    </location>
</feature>